<feature type="domain" description="ACT" evidence="4">
    <location>
        <begin position="59"/>
        <end position="135"/>
    </location>
</feature>
<dbReference type="AlphaFoldDB" id="A0A1V3WYZ4"/>
<dbReference type="SUPFAM" id="SSF55021">
    <property type="entry name" value="ACT-like"/>
    <property type="match status" value="1"/>
</dbReference>
<dbReference type="GO" id="GO:0006567">
    <property type="term" value="P:L-threonine catabolic process"/>
    <property type="evidence" value="ECO:0007669"/>
    <property type="project" value="TreeGrafter"/>
</dbReference>
<proteinExistence type="predicted"/>
<dbReference type="Gene3D" id="3.40.50.1100">
    <property type="match status" value="1"/>
</dbReference>
<dbReference type="GO" id="GO:0003941">
    <property type="term" value="F:L-serine ammonia-lyase activity"/>
    <property type="evidence" value="ECO:0007669"/>
    <property type="project" value="TreeGrafter"/>
</dbReference>
<evidence type="ECO:0000259" key="4">
    <source>
        <dbReference type="PROSITE" id="PS51671"/>
    </source>
</evidence>
<evidence type="ECO:0000313" key="5">
    <source>
        <dbReference type="EMBL" id="OOK72052.1"/>
    </source>
</evidence>
<protein>
    <submittedName>
        <fullName evidence="5">ACT domain protein</fullName>
    </submittedName>
</protein>
<evidence type="ECO:0000256" key="3">
    <source>
        <dbReference type="ARBA" id="ARBA00023239"/>
    </source>
</evidence>
<reference evidence="5 6" key="1">
    <citation type="submission" date="2017-02" db="EMBL/GenBank/DDBJ databases">
        <title>Complete genome sequences of Mycobacterium kansasii strains isolated from rhesus macaques.</title>
        <authorList>
            <person name="Panda A."/>
            <person name="Nagaraj S."/>
            <person name="Zhao X."/>
            <person name="Tettelin H."/>
            <person name="Detolla L.J."/>
        </authorList>
    </citation>
    <scope>NUCLEOTIDE SEQUENCE [LARGE SCALE GENOMIC DNA]</scope>
    <source>
        <strain evidence="5 6">11-3813</strain>
    </source>
</reference>
<sequence length="135" mass="13888">MKLIVEPAGAAAVAAVMTSAPEPDAHGPVCAVLSGGNMDPLVLTHVVTHGLRAAGRYLAIKVTIPDRPGGLSRLLAVVSATGASVLDVVHVRTARKLALDEVEVRLTLETRGAAHREEVLEALIGAGFVVCVEDA</sequence>
<dbReference type="GO" id="GO:0009097">
    <property type="term" value="P:isoleucine biosynthetic process"/>
    <property type="evidence" value="ECO:0007669"/>
    <property type="project" value="TreeGrafter"/>
</dbReference>
<keyword evidence="2" id="KW-0663">Pyridoxal phosphate</keyword>
<dbReference type="InterPro" id="IPR050147">
    <property type="entry name" value="Ser/Thr_Dehydratase"/>
</dbReference>
<dbReference type="PANTHER" id="PTHR48078">
    <property type="entry name" value="THREONINE DEHYDRATASE, MITOCHONDRIAL-RELATED"/>
    <property type="match status" value="1"/>
</dbReference>
<evidence type="ECO:0000313" key="6">
    <source>
        <dbReference type="Proteomes" id="UP000189229"/>
    </source>
</evidence>
<dbReference type="InterPro" id="IPR036052">
    <property type="entry name" value="TrpB-like_PALP_sf"/>
</dbReference>
<dbReference type="CDD" id="cd04886">
    <property type="entry name" value="ACT_ThrD-II-like"/>
    <property type="match status" value="1"/>
</dbReference>
<keyword evidence="3" id="KW-0456">Lyase</keyword>
<dbReference type="InterPro" id="IPR044561">
    <property type="entry name" value="ACT_ThrD-II-like"/>
</dbReference>
<dbReference type="PROSITE" id="PS51671">
    <property type="entry name" value="ACT"/>
    <property type="match status" value="1"/>
</dbReference>
<dbReference type="EMBL" id="MVBM01000005">
    <property type="protein sequence ID" value="OOK72052.1"/>
    <property type="molecule type" value="Genomic_DNA"/>
</dbReference>
<evidence type="ECO:0000256" key="2">
    <source>
        <dbReference type="ARBA" id="ARBA00022898"/>
    </source>
</evidence>
<dbReference type="PANTHER" id="PTHR48078:SF6">
    <property type="entry name" value="L-THREONINE DEHYDRATASE CATABOLIC TDCB"/>
    <property type="match status" value="1"/>
</dbReference>
<evidence type="ECO:0000256" key="1">
    <source>
        <dbReference type="ARBA" id="ARBA00001933"/>
    </source>
</evidence>
<organism evidence="5 6">
    <name type="scientific">Mycobacterium kansasii</name>
    <dbReference type="NCBI Taxonomy" id="1768"/>
    <lineage>
        <taxon>Bacteria</taxon>
        <taxon>Bacillati</taxon>
        <taxon>Actinomycetota</taxon>
        <taxon>Actinomycetes</taxon>
        <taxon>Mycobacteriales</taxon>
        <taxon>Mycobacteriaceae</taxon>
        <taxon>Mycobacterium</taxon>
    </lineage>
</organism>
<dbReference type="GO" id="GO:0004794">
    <property type="term" value="F:threonine deaminase activity"/>
    <property type="evidence" value="ECO:0007669"/>
    <property type="project" value="TreeGrafter"/>
</dbReference>
<comment type="cofactor">
    <cofactor evidence="1">
        <name>pyridoxal 5'-phosphate</name>
        <dbReference type="ChEBI" id="CHEBI:597326"/>
    </cofactor>
</comment>
<dbReference type="Pfam" id="PF01842">
    <property type="entry name" value="ACT"/>
    <property type="match status" value="1"/>
</dbReference>
<name>A0A1V3WYZ4_MYCKA</name>
<dbReference type="SUPFAM" id="SSF53686">
    <property type="entry name" value="Tryptophan synthase beta subunit-like PLP-dependent enzymes"/>
    <property type="match status" value="1"/>
</dbReference>
<dbReference type="InterPro" id="IPR045865">
    <property type="entry name" value="ACT-like_dom_sf"/>
</dbReference>
<dbReference type="GO" id="GO:0006565">
    <property type="term" value="P:L-serine catabolic process"/>
    <property type="evidence" value="ECO:0007669"/>
    <property type="project" value="TreeGrafter"/>
</dbReference>
<accession>A0A1V3WYZ4</accession>
<dbReference type="InterPro" id="IPR002912">
    <property type="entry name" value="ACT_dom"/>
</dbReference>
<gene>
    <name evidence="5" type="ORF">BZL30_5587</name>
</gene>
<dbReference type="Proteomes" id="UP000189229">
    <property type="component" value="Unassembled WGS sequence"/>
</dbReference>
<comment type="caution">
    <text evidence="5">The sequence shown here is derived from an EMBL/GenBank/DDBJ whole genome shotgun (WGS) entry which is preliminary data.</text>
</comment>